<reference evidence="2" key="2">
    <citation type="submission" date="2011-03" db="EMBL/GenBank/DDBJ databases">
        <title>The complete genome of Desulfobacca acetoxidans DSM 11109.</title>
        <authorList>
            <consortium name="US DOE Joint Genome Institute (JGI-PGF)"/>
            <person name="Lucas S."/>
            <person name="Copeland A."/>
            <person name="Lapidus A."/>
            <person name="Bruce D."/>
            <person name="Goodwin L."/>
            <person name="Pitluck S."/>
            <person name="Peters L."/>
            <person name="Kyrpides N."/>
            <person name="Mavromatis K."/>
            <person name="Ivanova N."/>
            <person name="Ovchinnikova G."/>
            <person name="Teshima H."/>
            <person name="Detter J.C."/>
            <person name="Han C."/>
            <person name="Land M."/>
            <person name="Hauser L."/>
            <person name="Markowitz V."/>
            <person name="Cheng J.-F."/>
            <person name="Hugenholtz P."/>
            <person name="Woyke T."/>
            <person name="Wu D."/>
            <person name="Spring S."/>
            <person name="Schueler E."/>
            <person name="Brambilla E."/>
            <person name="Klenk H.-P."/>
            <person name="Eisen J.A."/>
        </authorList>
    </citation>
    <scope>NUCLEOTIDE SEQUENCE [LARGE SCALE GENOMIC DNA]</scope>
    <source>
        <strain evidence="2">ATCC 700848 / DSM 11109 / ASRB2</strain>
    </source>
</reference>
<keyword evidence="2" id="KW-1185">Reference proteome</keyword>
<accession>F2NJK2</accession>
<dbReference type="HOGENOM" id="CLU_3364581_0_0_7"/>
<organism evidence="1 2">
    <name type="scientific">Desulfobacca acetoxidans (strain ATCC 700848 / DSM 11109 / ASRB2)</name>
    <dbReference type="NCBI Taxonomy" id="880072"/>
    <lineage>
        <taxon>Bacteria</taxon>
        <taxon>Pseudomonadati</taxon>
        <taxon>Thermodesulfobacteriota</taxon>
        <taxon>Desulfobaccia</taxon>
        <taxon>Desulfobaccales</taxon>
        <taxon>Desulfobaccaceae</taxon>
        <taxon>Desulfobacca</taxon>
    </lineage>
</organism>
<dbReference type="STRING" id="880072.Desac_1667"/>
<sequence length="35" mass="4408">MKPFVFYLIYWKISELLFTHNLRPMTHYLIFPHNP</sequence>
<protein>
    <submittedName>
        <fullName evidence="1">Uncharacterized protein</fullName>
    </submittedName>
</protein>
<proteinExistence type="predicted"/>
<dbReference type="KEGG" id="dao:Desac_1667"/>
<evidence type="ECO:0000313" key="1">
    <source>
        <dbReference type="EMBL" id="AEB09514.1"/>
    </source>
</evidence>
<reference evidence="1 2" key="1">
    <citation type="journal article" date="2011" name="Stand. Genomic Sci.">
        <title>Complete genome sequence of the acetate-degrading sulfate reducer Desulfobacca acetoxidans type strain (ASRB2).</title>
        <authorList>
            <person name="Goker M."/>
            <person name="Teshima H."/>
            <person name="Lapidus A."/>
            <person name="Nolan M."/>
            <person name="Lucas S."/>
            <person name="Hammon N."/>
            <person name="Deshpande S."/>
            <person name="Cheng J.F."/>
            <person name="Tapia R."/>
            <person name="Han C."/>
            <person name="Goodwin L."/>
            <person name="Pitluck S."/>
            <person name="Huntemann M."/>
            <person name="Liolios K."/>
            <person name="Ivanova N."/>
            <person name="Pagani I."/>
            <person name="Mavromatis K."/>
            <person name="Ovchinikova G."/>
            <person name="Pati A."/>
            <person name="Chen A."/>
            <person name="Palaniappan K."/>
            <person name="Land M."/>
            <person name="Hauser L."/>
            <person name="Brambilla E.M."/>
            <person name="Rohde M."/>
            <person name="Spring S."/>
            <person name="Detter J.C."/>
            <person name="Woyke T."/>
            <person name="Bristow J."/>
            <person name="Eisen J.A."/>
            <person name="Markowitz V."/>
            <person name="Hugenholtz P."/>
            <person name="Kyrpides N.C."/>
            <person name="Klenk H.P."/>
        </authorList>
    </citation>
    <scope>NUCLEOTIDE SEQUENCE [LARGE SCALE GENOMIC DNA]</scope>
    <source>
        <strain evidence="2">ATCC 700848 / DSM 11109 / ASRB2</strain>
    </source>
</reference>
<dbReference type="Proteomes" id="UP000000483">
    <property type="component" value="Chromosome"/>
</dbReference>
<gene>
    <name evidence="1" type="ordered locus">Desac_1667</name>
</gene>
<evidence type="ECO:0000313" key="2">
    <source>
        <dbReference type="Proteomes" id="UP000000483"/>
    </source>
</evidence>
<dbReference type="EMBL" id="CP002629">
    <property type="protein sequence ID" value="AEB09514.1"/>
    <property type="molecule type" value="Genomic_DNA"/>
</dbReference>
<name>F2NJK2_DESAR</name>
<dbReference type="AlphaFoldDB" id="F2NJK2"/>